<dbReference type="GO" id="GO:0006099">
    <property type="term" value="P:tricarboxylic acid cycle"/>
    <property type="evidence" value="ECO:0007669"/>
    <property type="project" value="TreeGrafter"/>
</dbReference>
<dbReference type="GO" id="GO:0046872">
    <property type="term" value="F:metal ion binding"/>
    <property type="evidence" value="ECO:0007669"/>
    <property type="project" value="UniProtKB-KW"/>
</dbReference>
<keyword evidence="2" id="KW-0408">Iron</keyword>
<dbReference type="InterPro" id="IPR006250">
    <property type="entry name" value="Aconitase_put"/>
</dbReference>
<feature type="domain" description="Aconitase/3-isopropylmalate dehydratase large subunit alpha/beta/alpha" evidence="4">
    <location>
        <begin position="9"/>
        <end position="286"/>
    </location>
</feature>
<organism evidence="6 7">
    <name type="scientific">Microbulbifer aggregans</name>
    <dbReference type="NCBI Taxonomy" id="1769779"/>
    <lineage>
        <taxon>Bacteria</taxon>
        <taxon>Pseudomonadati</taxon>
        <taxon>Pseudomonadota</taxon>
        <taxon>Gammaproteobacteria</taxon>
        <taxon>Cellvibrionales</taxon>
        <taxon>Microbulbiferaceae</taxon>
        <taxon>Microbulbifer</taxon>
    </lineage>
</organism>
<dbReference type="AlphaFoldDB" id="A0A1C9W3X0"/>
<dbReference type="Pfam" id="PF00330">
    <property type="entry name" value="Aconitase"/>
    <property type="match status" value="1"/>
</dbReference>
<dbReference type="Proteomes" id="UP000095672">
    <property type="component" value="Chromosome"/>
</dbReference>
<keyword evidence="7" id="KW-1185">Reference proteome</keyword>
<dbReference type="GO" id="GO:0003994">
    <property type="term" value="F:aconitate hydratase activity"/>
    <property type="evidence" value="ECO:0007669"/>
    <property type="project" value="TreeGrafter"/>
</dbReference>
<gene>
    <name evidence="6" type="primary">hacA</name>
    <name evidence="6" type="ORF">AUP74_00374</name>
</gene>
<evidence type="ECO:0000259" key="4">
    <source>
        <dbReference type="Pfam" id="PF00330"/>
    </source>
</evidence>
<dbReference type="InterPro" id="IPR036008">
    <property type="entry name" value="Aconitase_4Fe-4S_dom"/>
</dbReference>
<dbReference type="GO" id="GO:0004409">
    <property type="term" value="F:homoaconitate hydratase activity"/>
    <property type="evidence" value="ECO:0007669"/>
    <property type="project" value="UniProtKB-EC"/>
</dbReference>
<keyword evidence="3" id="KW-0411">Iron-sulfur</keyword>
<dbReference type="STRING" id="1769779.AUP74_00374"/>
<dbReference type="SUPFAM" id="SSF52016">
    <property type="entry name" value="LeuD/IlvD-like"/>
    <property type="match status" value="1"/>
</dbReference>
<dbReference type="EMBL" id="CP014143">
    <property type="protein sequence ID" value="AOS95845.1"/>
    <property type="molecule type" value="Genomic_DNA"/>
</dbReference>
<evidence type="ECO:0000256" key="2">
    <source>
        <dbReference type="ARBA" id="ARBA00023004"/>
    </source>
</evidence>
<dbReference type="InterPro" id="IPR000573">
    <property type="entry name" value="AconitaseA/IPMdHydase_ssu_swvl"/>
</dbReference>
<dbReference type="InterPro" id="IPR015928">
    <property type="entry name" value="Aconitase/3IPM_dehydase_swvl"/>
</dbReference>
<dbReference type="InterPro" id="IPR050926">
    <property type="entry name" value="Aconitase/IPM_isomerase"/>
</dbReference>
<protein>
    <submittedName>
        <fullName evidence="6">Homoaconitase large subunit</fullName>
        <ecNumber evidence="6">4.2.1.36</ecNumber>
    </submittedName>
</protein>
<dbReference type="Pfam" id="PF00694">
    <property type="entry name" value="Aconitase_C"/>
    <property type="match status" value="1"/>
</dbReference>
<dbReference type="NCBIfam" id="TIGR01342">
    <property type="entry name" value="acon_putative"/>
    <property type="match status" value="1"/>
</dbReference>
<dbReference type="PATRIC" id="fig|1769779.3.peg.373"/>
<dbReference type="InterPro" id="IPR001030">
    <property type="entry name" value="Acoase/IPM_deHydtase_lsu_aba"/>
</dbReference>
<evidence type="ECO:0000256" key="1">
    <source>
        <dbReference type="ARBA" id="ARBA00022723"/>
    </source>
</evidence>
<dbReference type="GO" id="GO:0005829">
    <property type="term" value="C:cytosol"/>
    <property type="evidence" value="ECO:0007669"/>
    <property type="project" value="TreeGrafter"/>
</dbReference>
<dbReference type="KEGG" id="micc:AUP74_00374"/>
<name>A0A1C9W3X0_9GAMM</name>
<sequence length="648" mass="70633">MAKNLAHKLIESHLESGSLEPGSPIELKIDQTLTQDATGTMVMLEFEALGLPRVKTELSAQYVDHNLLQTDFKNADDHLFLRSACRKWGLWYSRPGNGISHAVHMCCFGKPGKTLLGSDSHTCAAGSMGMLAIGAGGLQVALAMAGMPFSLTMPKILGVRLEGELPPWVSAKDVILEMLRRQTVKGCVNKIVEYHGPGLKNLTAMDRHVIANMGQELGATSSVFPADEAVQAFLRQQQREEDFTELKADEGASYDEEDTIDLSSLEPLIACPSSPDKVVKVSEVAGKPIYQSYIGSSANPGLRDFVIPAQMVAGQRVDDRVSFDINPSTRQLLEQISRSGDLGKLLESGARLHQTGCGGCIGMGQAPASGRISLRTVPRNFPGRSGTEEDEVYLCSPETATASALKGEITDPRDMEMEYPSFEEPGQLPDMRPSLLAPQEIPTEVELVKGPNIKPLPDFEGLPEKLIAPVLLKAGDNVSTDEILPAGAEILPLRSNIPEISRYTFSRVDKEFYDRAMKVDGDCFVVGGENYGQGSSREHAAIAPRFLGVRCVIAKSMARIHRRNLINFGVLPLLFDDPADYDKIEQDAELELDNPVGQLEPGKPVEITIKSSGDTLKVKHDLSEEEIETLRLGGLINKTRKEHPDIDD</sequence>
<dbReference type="RefSeq" id="WP_069946068.1">
    <property type="nucleotide sequence ID" value="NZ_CP014143.1"/>
</dbReference>
<dbReference type="PRINTS" id="PR00415">
    <property type="entry name" value="ACONITASE"/>
</dbReference>
<dbReference type="GO" id="GO:0051539">
    <property type="term" value="F:4 iron, 4 sulfur cluster binding"/>
    <property type="evidence" value="ECO:0007669"/>
    <property type="project" value="TreeGrafter"/>
</dbReference>
<dbReference type="EC" id="4.2.1.36" evidence="6"/>
<keyword evidence="6" id="KW-0456">Lyase</keyword>
<evidence type="ECO:0000259" key="5">
    <source>
        <dbReference type="Pfam" id="PF00694"/>
    </source>
</evidence>
<dbReference type="SUPFAM" id="SSF53732">
    <property type="entry name" value="Aconitase iron-sulfur domain"/>
    <property type="match status" value="1"/>
</dbReference>
<dbReference type="PANTHER" id="PTHR43160:SF3">
    <property type="entry name" value="ACONITATE HYDRATASE, MITOCHONDRIAL"/>
    <property type="match status" value="1"/>
</dbReference>
<feature type="domain" description="Aconitase A/isopropylmalate dehydratase small subunit swivel" evidence="5">
    <location>
        <begin position="508"/>
        <end position="577"/>
    </location>
</feature>
<dbReference type="NCBIfam" id="NF005558">
    <property type="entry name" value="PRK07229.1"/>
    <property type="match status" value="1"/>
</dbReference>
<dbReference type="Gene3D" id="3.30.499.10">
    <property type="entry name" value="Aconitase, domain 3"/>
    <property type="match status" value="2"/>
</dbReference>
<keyword evidence="1" id="KW-0479">Metal-binding</keyword>
<accession>A0A1C9W3X0</accession>
<reference evidence="7" key="1">
    <citation type="submission" date="2016-01" db="EMBL/GenBank/DDBJ databases">
        <title>Complete genome sequence of Microbulbifer sp. CCB-MM1, a halophile isolated from Matang Mangrove Forest, Perak.</title>
        <authorList>
            <person name="Moh T.H."/>
            <person name="Dinesh B."/>
            <person name="Lau N.-S."/>
            <person name="Go F."/>
            <person name="Alexander Chong S.-C."/>
        </authorList>
    </citation>
    <scope>NUCLEOTIDE SEQUENCE [LARGE SCALE GENOMIC DNA]</scope>
    <source>
        <strain evidence="7">CCB-MM1</strain>
    </source>
</reference>
<dbReference type="Gene3D" id="3.20.19.10">
    <property type="entry name" value="Aconitase, domain 4"/>
    <property type="match status" value="1"/>
</dbReference>
<dbReference type="OrthoDB" id="9764318at2"/>
<dbReference type="PANTHER" id="PTHR43160">
    <property type="entry name" value="ACONITATE HYDRATASE B"/>
    <property type="match status" value="1"/>
</dbReference>
<proteinExistence type="predicted"/>
<evidence type="ECO:0000313" key="6">
    <source>
        <dbReference type="EMBL" id="AOS95845.1"/>
    </source>
</evidence>
<dbReference type="InterPro" id="IPR015931">
    <property type="entry name" value="Acnase/IPM_dHydase_lsu_aba_1/3"/>
</dbReference>
<evidence type="ECO:0000256" key="3">
    <source>
        <dbReference type="ARBA" id="ARBA00023014"/>
    </source>
</evidence>
<evidence type="ECO:0000313" key="7">
    <source>
        <dbReference type="Proteomes" id="UP000095672"/>
    </source>
</evidence>